<keyword evidence="3" id="KW-1185">Reference proteome</keyword>
<gene>
    <name evidence="1" type="ORF">GPM918_LOCUS43264</name>
    <name evidence="2" type="ORF">SRO942_LOCUS44716</name>
</gene>
<comment type="caution">
    <text evidence="1">The sequence shown here is derived from an EMBL/GenBank/DDBJ whole genome shotgun (WGS) entry which is preliminary data.</text>
</comment>
<dbReference type="Proteomes" id="UP000681722">
    <property type="component" value="Unassembled WGS sequence"/>
</dbReference>
<organism evidence="1 3">
    <name type="scientific">Didymodactylos carnosus</name>
    <dbReference type="NCBI Taxonomy" id="1234261"/>
    <lineage>
        <taxon>Eukaryota</taxon>
        <taxon>Metazoa</taxon>
        <taxon>Spiralia</taxon>
        <taxon>Gnathifera</taxon>
        <taxon>Rotifera</taxon>
        <taxon>Eurotatoria</taxon>
        <taxon>Bdelloidea</taxon>
        <taxon>Philodinida</taxon>
        <taxon>Philodinidae</taxon>
        <taxon>Didymodactylos</taxon>
    </lineage>
</organism>
<accession>A0A816BVY0</accession>
<protein>
    <submittedName>
        <fullName evidence="1">Uncharacterized protein</fullName>
    </submittedName>
</protein>
<proteinExistence type="predicted"/>
<name>A0A816BVY0_9BILA</name>
<dbReference type="Proteomes" id="UP000663829">
    <property type="component" value="Unassembled WGS sequence"/>
</dbReference>
<reference evidence="1" key="1">
    <citation type="submission" date="2021-02" db="EMBL/GenBank/DDBJ databases">
        <authorList>
            <person name="Nowell W R."/>
        </authorList>
    </citation>
    <scope>NUCLEOTIDE SEQUENCE</scope>
</reference>
<evidence type="ECO:0000313" key="3">
    <source>
        <dbReference type="Proteomes" id="UP000663829"/>
    </source>
</evidence>
<evidence type="ECO:0000313" key="1">
    <source>
        <dbReference type="EMBL" id="CAF1613554.1"/>
    </source>
</evidence>
<sequence>MDFRLDPVWLLPGFTEFHQLPACSDVGSGRILPPEWTTYPNL</sequence>
<evidence type="ECO:0000313" key="2">
    <source>
        <dbReference type="EMBL" id="CAF4498614.1"/>
    </source>
</evidence>
<dbReference type="EMBL" id="CAJOBC010105596">
    <property type="protein sequence ID" value="CAF4498614.1"/>
    <property type="molecule type" value="Genomic_DNA"/>
</dbReference>
<dbReference type="EMBL" id="CAJNOQ010038725">
    <property type="protein sequence ID" value="CAF1613554.1"/>
    <property type="molecule type" value="Genomic_DNA"/>
</dbReference>
<feature type="non-terminal residue" evidence="1">
    <location>
        <position position="42"/>
    </location>
</feature>
<dbReference type="AlphaFoldDB" id="A0A816BVY0"/>